<gene>
    <name evidence="1" type="ORF">NC653_030446</name>
</gene>
<evidence type="ECO:0000313" key="2">
    <source>
        <dbReference type="Proteomes" id="UP001164929"/>
    </source>
</evidence>
<dbReference type="EMBL" id="JAQIZT010000013">
    <property type="protein sequence ID" value="KAJ6974345.1"/>
    <property type="molecule type" value="Genomic_DNA"/>
</dbReference>
<protein>
    <submittedName>
        <fullName evidence="1">Uncharacterized protein</fullName>
    </submittedName>
</protein>
<proteinExistence type="predicted"/>
<comment type="caution">
    <text evidence="1">The sequence shown here is derived from an EMBL/GenBank/DDBJ whole genome shotgun (WGS) entry which is preliminary data.</text>
</comment>
<accession>A0AAD6Q1I0</accession>
<evidence type="ECO:0000313" key="1">
    <source>
        <dbReference type="EMBL" id="KAJ6974345.1"/>
    </source>
</evidence>
<dbReference type="AlphaFoldDB" id="A0AAD6Q1I0"/>
<sequence>MATTTLDFETQNFANKSLTVIKKRKEKERNSIVVALGYYYIEMDSSISRPWKGSKNNNQSKSQSQDPEIEVLVKITLETRVVLEMDGRWRSIMATALHFIIIDYLEVLTICPCKHFFALAVAMQVLQLRMKPWKLTIW</sequence>
<reference evidence="1" key="1">
    <citation type="journal article" date="2023" name="Mol. Ecol. Resour.">
        <title>Chromosome-level genome assembly of a triploid poplar Populus alba 'Berolinensis'.</title>
        <authorList>
            <person name="Chen S."/>
            <person name="Yu Y."/>
            <person name="Wang X."/>
            <person name="Wang S."/>
            <person name="Zhang T."/>
            <person name="Zhou Y."/>
            <person name="He R."/>
            <person name="Meng N."/>
            <person name="Wang Y."/>
            <person name="Liu W."/>
            <person name="Liu Z."/>
            <person name="Liu J."/>
            <person name="Guo Q."/>
            <person name="Huang H."/>
            <person name="Sederoff R.R."/>
            <person name="Wang G."/>
            <person name="Qu G."/>
            <person name="Chen S."/>
        </authorList>
    </citation>
    <scope>NUCLEOTIDE SEQUENCE</scope>
    <source>
        <strain evidence="1">SC-2020</strain>
    </source>
</reference>
<keyword evidence="2" id="KW-1185">Reference proteome</keyword>
<dbReference type="Proteomes" id="UP001164929">
    <property type="component" value="Chromosome 13"/>
</dbReference>
<organism evidence="1 2">
    <name type="scientific">Populus alba x Populus x berolinensis</name>
    <dbReference type="NCBI Taxonomy" id="444605"/>
    <lineage>
        <taxon>Eukaryota</taxon>
        <taxon>Viridiplantae</taxon>
        <taxon>Streptophyta</taxon>
        <taxon>Embryophyta</taxon>
        <taxon>Tracheophyta</taxon>
        <taxon>Spermatophyta</taxon>
        <taxon>Magnoliopsida</taxon>
        <taxon>eudicotyledons</taxon>
        <taxon>Gunneridae</taxon>
        <taxon>Pentapetalae</taxon>
        <taxon>rosids</taxon>
        <taxon>fabids</taxon>
        <taxon>Malpighiales</taxon>
        <taxon>Salicaceae</taxon>
        <taxon>Saliceae</taxon>
        <taxon>Populus</taxon>
    </lineage>
</organism>
<name>A0AAD6Q1I0_9ROSI</name>